<dbReference type="Proteomes" id="UP001154272">
    <property type="component" value="Unassembled WGS sequence"/>
</dbReference>
<gene>
    <name evidence="1" type="ORF">R83534S58_LOCUS1517</name>
</gene>
<evidence type="ECO:0000313" key="2">
    <source>
        <dbReference type="Proteomes" id="UP001154272"/>
    </source>
</evidence>
<accession>A0ABM9HR12</accession>
<protein>
    <recommendedName>
        <fullName evidence="3">Transposase</fullName>
    </recommendedName>
</protein>
<evidence type="ECO:0000313" key="1">
    <source>
        <dbReference type="EMBL" id="CAI3947658.1"/>
    </source>
</evidence>
<organism evidence="1 2">
    <name type="scientific">Commensalibacter papalotli</name>
    <name type="common">ex Botero et al. 2024</name>
    <dbReference type="NCBI Taxonomy" id="2972766"/>
    <lineage>
        <taxon>Bacteria</taxon>
        <taxon>Pseudomonadati</taxon>
        <taxon>Pseudomonadota</taxon>
        <taxon>Alphaproteobacteria</taxon>
        <taxon>Acetobacterales</taxon>
        <taxon>Acetobacteraceae</taxon>
    </lineage>
</organism>
<sequence>MERLAKHKINLYSSFPSLRGFANLRCFIEFCIFKTISAFKGLSYFFTNKLEYNPKEISKKDLPIIL</sequence>
<comment type="caution">
    <text evidence="1">The sequence shown here is derived from an EMBL/GenBank/DDBJ whole genome shotgun (WGS) entry which is preliminary data.</text>
</comment>
<evidence type="ECO:0008006" key="3">
    <source>
        <dbReference type="Google" id="ProtNLM"/>
    </source>
</evidence>
<keyword evidence="2" id="KW-1185">Reference proteome</keyword>
<reference evidence="1" key="1">
    <citation type="submission" date="2022-10" db="EMBL/GenBank/DDBJ databases">
        <authorList>
            <person name="Botero Cardona J."/>
        </authorList>
    </citation>
    <scope>NUCLEOTIDE SEQUENCE</scope>
    <source>
        <strain evidence="1">R-83534</strain>
    </source>
</reference>
<proteinExistence type="predicted"/>
<name>A0ABM9HR12_9PROT</name>
<dbReference type="EMBL" id="CAMXCH010000003">
    <property type="protein sequence ID" value="CAI3947658.1"/>
    <property type="molecule type" value="Genomic_DNA"/>
</dbReference>